<dbReference type="Gene3D" id="1.20.1250.20">
    <property type="entry name" value="MFS general substrate transporter like domains"/>
    <property type="match status" value="1"/>
</dbReference>
<dbReference type="PANTHER" id="PTHR42718:SF46">
    <property type="entry name" value="BLR6921 PROTEIN"/>
    <property type="match status" value="1"/>
</dbReference>
<evidence type="ECO:0000256" key="6">
    <source>
        <dbReference type="ARBA" id="ARBA00023136"/>
    </source>
</evidence>
<keyword evidence="2" id="KW-0813">Transport</keyword>
<feature type="transmembrane region" description="Helical" evidence="7">
    <location>
        <begin position="304"/>
        <end position="326"/>
    </location>
</feature>
<keyword evidence="5 7" id="KW-1133">Transmembrane helix</keyword>
<dbReference type="InterPro" id="IPR036259">
    <property type="entry name" value="MFS_trans_sf"/>
</dbReference>
<feature type="transmembrane region" description="Helical" evidence="7">
    <location>
        <begin position="173"/>
        <end position="193"/>
    </location>
</feature>
<evidence type="ECO:0000256" key="2">
    <source>
        <dbReference type="ARBA" id="ARBA00022448"/>
    </source>
</evidence>
<feature type="domain" description="Major facilitator superfamily (MFS) profile" evidence="8">
    <location>
        <begin position="18"/>
        <end position="469"/>
    </location>
</feature>
<dbReference type="InterPro" id="IPR004638">
    <property type="entry name" value="EmrB-like"/>
</dbReference>
<evidence type="ECO:0000313" key="9">
    <source>
        <dbReference type="EMBL" id="QDL56921.1"/>
    </source>
</evidence>
<dbReference type="GO" id="GO:0005886">
    <property type="term" value="C:plasma membrane"/>
    <property type="evidence" value="ECO:0007669"/>
    <property type="project" value="UniProtKB-SubCell"/>
</dbReference>
<evidence type="ECO:0000256" key="4">
    <source>
        <dbReference type="ARBA" id="ARBA00022692"/>
    </source>
</evidence>
<reference evidence="10" key="1">
    <citation type="submission" date="2019-02" db="EMBL/GenBank/DDBJ databases">
        <title>Complete genome sequence of Rhodoferax sp. Gr-4.</title>
        <authorList>
            <person name="Jin L."/>
        </authorList>
    </citation>
    <scope>NUCLEOTIDE SEQUENCE [LARGE SCALE GENOMIC DNA]</scope>
    <source>
        <strain evidence="10">Gr-4</strain>
    </source>
</reference>
<evidence type="ECO:0000256" key="7">
    <source>
        <dbReference type="SAM" id="Phobius"/>
    </source>
</evidence>
<dbReference type="PROSITE" id="PS00216">
    <property type="entry name" value="SUGAR_TRANSPORT_1"/>
    <property type="match status" value="1"/>
</dbReference>
<feature type="transmembrane region" description="Helical" evidence="7">
    <location>
        <begin position="117"/>
        <end position="134"/>
    </location>
</feature>
<keyword evidence="10" id="KW-1185">Reference proteome</keyword>
<feature type="transmembrane region" description="Helical" evidence="7">
    <location>
        <begin position="87"/>
        <end position="111"/>
    </location>
</feature>
<dbReference type="InterPro" id="IPR005829">
    <property type="entry name" value="Sugar_transporter_CS"/>
</dbReference>
<feature type="transmembrane region" description="Helical" evidence="7">
    <location>
        <begin position="56"/>
        <end position="75"/>
    </location>
</feature>
<name>A0A515EW69_9BURK</name>
<dbReference type="SUPFAM" id="SSF103473">
    <property type="entry name" value="MFS general substrate transporter"/>
    <property type="match status" value="2"/>
</dbReference>
<accession>A0A515EW69</accession>
<feature type="transmembrane region" description="Helical" evidence="7">
    <location>
        <begin position="338"/>
        <end position="360"/>
    </location>
</feature>
<organism evidence="9 10">
    <name type="scientific">Rhodoferax aquaticus</name>
    <dbReference type="NCBI Taxonomy" id="2527691"/>
    <lineage>
        <taxon>Bacteria</taxon>
        <taxon>Pseudomonadati</taxon>
        <taxon>Pseudomonadota</taxon>
        <taxon>Betaproteobacteria</taxon>
        <taxon>Burkholderiales</taxon>
        <taxon>Comamonadaceae</taxon>
        <taxon>Rhodoferax</taxon>
    </lineage>
</organism>
<dbReference type="EMBL" id="CP036282">
    <property type="protein sequence ID" value="QDL56921.1"/>
    <property type="molecule type" value="Genomic_DNA"/>
</dbReference>
<evidence type="ECO:0000256" key="5">
    <source>
        <dbReference type="ARBA" id="ARBA00022989"/>
    </source>
</evidence>
<evidence type="ECO:0000256" key="3">
    <source>
        <dbReference type="ARBA" id="ARBA00022475"/>
    </source>
</evidence>
<dbReference type="InterPro" id="IPR020846">
    <property type="entry name" value="MFS_dom"/>
</dbReference>
<evidence type="ECO:0000259" key="8">
    <source>
        <dbReference type="PROSITE" id="PS50850"/>
    </source>
</evidence>
<dbReference type="GO" id="GO:0022857">
    <property type="term" value="F:transmembrane transporter activity"/>
    <property type="evidence" value="ECO:0007669"/>
    <property type="project" value="InterPro"/>
</dbReference>
<evidence type="ECO:0000256" key="1">
    <source>
        <dbReference type="ARBA" id="ARBA00004651"/>
    </source>
</evidence>
<dbReference type="NCBIfam" id="TIGR00711">
    <property type="entry name" value="efflux_EmrB"/>
    <property type="match status" value="1"/>
</dbReference>
<keyword evidence="3" id="KW-1003">Cell membrane</keyword>
<feature type="transmembrane region" description="Helical" evidence="7">
    <location>
        <begin position="275"/>
        <end position="298"/>
    </location>
</feature>
<feature type="transmembrane region" description="Helical" evidence="7">
    <location>
        <begin position="146"/>
        <end position="167"/>
    </location>
</feature>
<dbReference type="PANTHER" id="PTHR42718">
    <property type="entry name" value="MAJOR FACILITATOR SUPERFAMILY MULTIDRUG TRANSPORTER MFSC"/>
    <property type="match status" value="1"/>
</dbReference>
<feature type="transmembrane region" description="Helical" evidence="7">
    <location>
        <begin position="12"/>
        <end position="36"/>
    </location>
</feature>
<keyword evidence="6 7" id="KW-0472">Membrane</keyword>
<dbReference type="CDD" id="cd17321">
    <property type="entry name" value="MFS_MMR_MDR_like"/>
    <property type="match status" value="1"/>
</dbReference>
<sequence length="471" mass="47961">MAHSAPSLIYPHVAPWVAVAIACIASFMVVMDGAIVNVALPAMRADLHLSAVATQWVIDAYLLALGGFMLLAARASDLFGRKAVLQTGLAVFTLASLGGGIATSGAALLLARAVQGLGASALATSTLAVIVAVYPGGRQRAQAISWWAATSSIGSAMGVVLGGWLTSQAGWRWVMYVNVPVGVALMAGIALSLAPAAIRSPKPSLDLPGAVGITLGMGTLLFAISQAAHLGWTSATVLGCLLAAAVLLNWFVGVEMRAAQPLVRMDIFKVHNVRVGNVLVMCMGVAMTATTFLSSVVLQGVVGYSALDAGLAILPLGVTFAAAAVMSRIWMDRGVKRLPLYGGLICAAGASWMAVLPLAPGFVADILGPMVLMGLGLGLMVMTVTHTAIDGVPAKDAGLASGLFNTARQLGAAFGVAILSTLAHSVTAHSPLQTELLAQLQGFQAAFGATAGFVALAGLLSLLLHTPQKAD</sequence>
<feature type="transmembrane region" description="Helical" evidence="7">
    <location>
        <begin position="205"/>
        <end position="224"/>
    </location>
</feature>
<feature type="transmembrane region" description="Helical" evidence="7">
    <location>
        <begin position="366"/>
        <end position="389"/>
    </location>
</feature>
<dbReference type="Pfam" id="PF07690">
    <property type="entry name" value="MFS_1"/>
    <property type="match status" value="1"/>
</dbReference>
<feature type="transmembrane region" description="Helical" evidence="7">
    <location>
        <begin position="230"/>
        <end position="254"/>
    </location>
</feature>
<proteinExistence type="predicted"/>
<dbReference type="KEGG" id="rhg:EXZ61_21520"/>
<dbReference type="Gene3D" id="1.20.1720.10">
    <property type="entry name" value="Multidrug resistance protein D"/>
    <property type="match status" value="1"/>
</dbReference>
<feature type="transmembrane region" description="Helical" evidence="7">
    <location>
        <begin position="442"/>
        <end position="464"/>
    </location>
</feature>
<dbReference type="AlphaFoldDB" id="A0A515EW69"/>
<dbReference type="PROSITE" id="PS50850">
    <property type="entry name" value="MFS"/>
    <property type="match status" value="1"/>
</dbReference>
<keyword evidence="4 7" id="KW-0812">Transmembrane</keyword>
<dbReference type="Proteomes" id="UP000317365">
    <property type="component" value="Chromosome"/>
</dbReference>
<reference evidence="10" key="2">
    <citation type="journal article" date="2020" name="Int. J. Syst. Evol. Microbiol.">
        <title>Genomic insights into a novel species Rhodoferax aquaticus sp. nov., isolated from freshwater.</title>
        <authorList>
            <person name="Li T."/>
            <person name="Zhuo Y."/>
            <person name="Jin C.Z."/>
            <person name="Wu X."/>
            <person name="Ko S.R."/>
            <person name="Jin F.J."/>
            <person name="Ahn C.Y."/>
            <person name="Oh H.M."/>
            <person name="Lee H.G."/>
            <person name="Jin L."/>
        </authorList>
    </citation>
    <scope>NUCLEOTIDE SEQUENCE [LARGE SCALE GENOMIC DNA]</scope>
    <source>
        <strain evidence="10">Gr-4</strain>
    </source>
</reference>
<feature type="transmembrane region" description="Helical" evidence="7">
    <location>
        <begin position="410"/>
        <end position="430"/>
    </location>
</feature>
<protein>
    <submittedName>
        <fullName evidence="9">DHA2 family efflux MFS transporter permease subunit</fullName>
    </submittedName>
</protein>
<dbReference type="InterPro" id="IPR011701">
    <property type="entry name" value="MFS"/>
</dbReference>
<comment type="subcellular location">
    <subcellularLocation>
        <location evidence="1">Cell membrane</location>
        <topology evidence="1">Multi-pass membrane protein</topology>
    </subcellularLocation>
</comment>
<gene>
    <name evidence="9" type="ORF">EXZ61_21520</name>
</gene>
<evidence type="ECO:0000313" key="10">
    <source>
        <dbReference type="Proteomes" id="UP000317365"/>
    </source>
</evidence>